<dbReference type="AlphaFoldDB" id="A0ABD3XCR1"/>
<evidence type="ECO:0000313" key="2">
    <source>
        <dbReference type="Proteomes" id="UP001634394"/>
    </source>
</evidence>
<organism evidence="1 2">
    <name type="scientific">Sinanodonta woodiana</name>
    <name type="common">Chinese pond mussel</name>
    <name type="synonym">Anodonta woodiana</name>
    <dbReference type="NCBI Taxonomy" id="1069815"/>
    <lineage>
        <taxon>Eukaryota</taxon>
        <taxon>Metazoa</taxon>
        <taxon>Spiralia</taxon>
        <taxon>Lophotrochozoa</taxon>
        <taxon>Mollusca</taxon>
        <taxon>Bivalvia</taxon>
        <taxon>Autobranchia</taxon>
        <taxon>Heteroconchia</taxon>
        <taxon>Palaeoheterodonta</taxon>
        <taxon>Unionida</taxon>
        <taxon>Unionoidea</taxon>
        <taxon>Unionidae</taxon>
        <taxon>Unioninae</taxon>
        <taxon>Sinanodonta</taxon>
    </lineage>
</organism>
<comment type="caution">
    <text evidence="1">The sequence shown here is derived from an EMBL/GenBank/DDBJ whole genome shotgun (WGS) entry which is preliminary data.</text>
</comment>
<dbReference type="EMBL" id="JBJQND010000003">
    <property type="protein sequence ID" value="KAL3882643.1"/>
    <property type="molecule type" value="Genomic_DNA"/>
</dbReference>
<keyword evidence="2" id="KW-1185">Reference proteome</keyword>
<sequence length="69" mass="7856">NLVNVLYEPYIYTNTAIQAVPCPSRDVVSPCQPACCRKYCRSADIFMPISVRLARLLWTSKDVDKEYGI</sequence>
<name>A0ABD3XCR1_SINWO</name>
<proteinExistence type="predicted"/>
<gene>
    <name evidence="1" type="ORF">ACJMK2_028965</name>
</gene>
<accession>A0ABD3XCR1</accession>
<dbReference type="Proteomes" id="UP001634394">
    <property type="component" value="Unassembled WGS sequence"/>
</dbReference>
<evidence type="ECO:0000313" key="1">
    <source>
        <dbReference type="EMBL" id="KAL3882643.1"/>
    </source>
</evidence>
<reference evidence="1 2" key="1">
    <citation type="submission" date="2024-11" db="EMBL/GenBank/DDBJ databases">
        <title>Chromosome-level genome assembly of the freshwater bivalve Anodonta woodiana.</title>
        <authorList>
            <person name="Chen X."/>
        </authorList>
    </citation>
    <scope>NUCLEOTIDE SEQUENCE [LARGE SCALE GENOMIC DNA]</scope>
    <source>
        <strain evidence="1">MN2024</strain>
        <tissue evidence="1">Gills</tissue>
    </source>
</reference>
<feature type="non-terminal residue" evidence="1">
    <location>
        <position position="1"/>
    </location>
</feature>
<protein>
    <submittedName>
        <fullName evidence="1">Uncharacterized protein</fullName>
    </submittedName>
</protein>